<evidence type="ECO:0000313" key="17">
    <source>
        <dbReference type="Proteomes" id="UP001152320"/>
    </source>
</evidence>
<feature type="domain" description="UBC core" evidence="15">
    <location>
        <begin position="18"/>
        <end position="96"/>
    </location>
</feature>
<comment type="subcellular location">
    <subcellularLocation>
        <location evidence="2">Cytoplasm</location>
    </subcellularLocation>
    <subcellularLocation>
        <location evidence="1">Nucleus</location>
    </subcellularLocation>
</comment>
<reference evidence="16" key="1">
    <citation type="submission" date="2021-10" db="EMBL/GenBank/DDBJ databases">
        <title>Tropical sea cucumber genome reveals ecological adaptation and Cuvierian tubules defense mechanism.</title>
        <authorList>
            <person name="Chen T."/>
        </authorList>
    </citation>
    <scope>NUCLEOTIDE SEQUENCE</scope>
    <source>
        <strain evidence="16">Nanhai2018</strain>
        <tissue evidence="16">Muscle</tissue>
    </source>
</reference>
<evidence type="ECO:0000256" key="3">
    <source>
        <dbReference type="ARBA" id="ARBA00012486"/>
    </source>
</evidence>
<keyword evidence="8" id="KW-0833">Ubl conjugation pathway</keyword>
<proteinExistence type="predicted"/>
<dbReference type="EC" id="2.3.2.23" evidence="3"/>
<evidence type="ECO:0000256" key="11">
    <source>
        <dbReference type="ARBA" id="ARBA00039894"/>
    </source>
</evidence>
<dbReference type="PANTHER" id="PTHR46116:SF26">
    <property type="entry name" value="UBIQUITIN-CONJUGATING ENZYME E2 Z"/>
    <property type="match status" value="1"/>
</dbReference>
<evidence type="ECO:0000259" key="15">
    <source>
        <dbReference type="PROSITE" id="PS50127"/>
    </source>
</evidence>
<gene>
    <name evidence="16" type="ORF">HOLleu_20432</name>
</gene>
<dbReference type="GO" id="GO:0006915">
    <property type="term" value="P:apoptotic process"/>
    <property type="evidence" value="ECO:0007669"/>
    <property type="project" value="UniProtKB-KW"/>
</dbReference>
<keyword evidence="6" id="KW-0053">Apoptosis</keyword>
<evidence type="ECO:0000313" key="16">
    <source>
        <dbReference type="EMBL" id="KAJ8036454.1"/>
    </source>
</evidence>
<evidence type="ECO:0000256" key="2">
    <source>
        <dbReference type="ARBA" id="ARBA00004496"/>
    </source>
</evidence>
<dbReference type="Pfam" id="PF00179">
    <property type="entry name" value="UQ_con"/>
    <property type="match status" value="1"/>
</dbReference>
<protein>
    <recommendedName>
        <fullName evidence="11">Ubiquitin-conjugating enzyme E2 Z</fullName>
        <ecNumber evidence="3">2.3.2.23</ecNumber>
    </recommendedName>
    <alternativeName>
        <fullName evidence="12">E2 ubiquitin-conjugating enzyme Z</fullName>
    </alternativeName>
    <alternativeName>
        <fullName evidence="14">Ubiquitin carrier protein Z</fullName>
    </alternativeName>
    <alternativeName>
        <fullName evidence="13">Ubiquitin-protein ligase Z</fullName>
    </alternativeName>
</protein>
<dbReference type="PROSITE" id="PS50127">
    <property type="entry name" value="UBC_2"/>
    <property type="match status" value="1"/>
</dbReference>
<dbReference type="Gene3D" id="3.10.110.10">
    <property type="entry name" value="Ubiquitin Conjugating Enzyme"/>
    <property type="match status" value="1"/>
</dbReference>
<evidence type="ECO:0000256" key="6">
    <source>
        <dbReference type="ARBA" id="ARBA00022703"/>
    </source>
</evidence>
<dbReference type="GO" id="GO:0005737">
    <property type="term" value="C:cytoplasm"/>
    <property type="evidence" value="ECO:0007669"/>
    <property type="project" value="UniProtKB-SubCell"/>
</dbReference>
<dbReference type="InterPro" id="IPR016135">
    <property type="entry name" value="UBQ-conjugating_enzyme/RWD"/>
</dbReference>
<keyword evidence="17" id="KW-1185">Reference proteome</keyword>
<evidence type="ECO:0000256" key="9">
    <source>
        <dbReference type="ARBA" id="ARBA00022840"/>
    </source>
</evidence>
<evidence type="ECO:0000256" key="13">
    <source>
        <dbReference type="ARBA" id="ARBA00042316"/>
    </source>
</evidence>
<keyword evidence="10" id="KW-0539">Nucleus</keyword>
<keyword evidence="9" id="KW-0067">ATP-binding</keyword>
<sequence length="96" mass="10917">MATNDGTGDSTVHLHSDEAKRRIIRDLKDFTAKSPPGIFVEADEDDLTKMHALIKGPLRTPYDGGFFYFTLQFPPNYPRSPPRVKFLTTDDWMTAK</sequence>
<dbReference type="EMBL" id="JAIZAY010000009">
    <property type="protein sequence ID" value="KAJ8036454.1"/>
    <property type="molecule type" value="Genomic_DNA"/>
</dbReference>
<evidence type="ECO:0000256" key="8">
    <source>
        <dbReference type="ARBA" id="ARBA00022786"/>
    </source>
</evidence>
<dbReference type="GO" id="GO:0005634">
    <property type="term" value="C:nucleus"/>
    <property type="evidence" value="ECO:0007669"/>
    <property type="project" value="UniProtKB-SubCell"/>
</dbReference>
<evidence type="ECO:0000256" key="14">
    <source>
        <dbReference type="ARBA" id="ARBA00042401"/>
    </source>
</evidence>
<dbReference type="GO" id="GO:0061631">
    <property type="term" value="F:ubiquitin conjugating enzyme activity"/>
    <property type="evidence" value="ECO:0007669"/>
    <property type="project" value="UniProtKB-EC"/>
</dbReference>
<dbReference type="PANTHER" id="PTHR46116">
    <property type="entry name" value="(E3-INDEPENDENT) E2 UBIQUITIN-CONJUGATING ENZYME"/>
    <property type="match status" value="1"/>
</dbReference>
<keyword evidence="5" id="KW-0808">Transferase</keyword>
<evidence type="ECO:0000256" key="1">
    <source>
        <dbReference type="ARBA" id="ARBA00004123"/>
    </source>
</evidence>
<evidence type="ECO:0000256" key="5">
    <source>
        <dbReference type="ARBA" id="ARBA00022679"/>
    </source>
</evidence>
<evidence type="ECO:0000256" key="7">
    <source>
        <dbReference type="ARBA" id="ARBA00022741"/>
    </source>
</evidence>
<comment type="caution">
    <text evidence="16">The sequence shown here is derived from an EMBL/GenBank/DDBJ whole genome shotgun (WGS) entry which is preliminary data.</text>
</comment>
<evidence type="ECO:0000256" key="4">
    <source>
        <dbReference type="ARBA" id="ARBA00022490"/>
    </source>
</evidence>
<dbReference type="InterPro" id="IPR000608">
    <property type="entry name" value="UBC"/>
</dbReference>
<name>A0A9Q1C1L4_HOLLE</name>
<keyword evidence="4" id="KW-0963">Cytoplasm</keyword>
<dbReference type="OrthoDB" id="6508827at2759"/>
<dbReference type="GO" id="GO:0005524">
    <property type="term" value="F:ATP binding"/>
    <property type="evidence" value="ECO:0007669"/>
    <property type="project" value="UniProtKB-KW"/>
</dbReference>
<accession>A0A9Q1C1L4</accession>
<evidence type="ECO:0000256" key="10">
    <source>
        <dbReference type="ARBA" id="ARBA00023242"/>
    </source>
</evidence>
<keyword evidence="7" id="KW-0547">Nucleotide-binding</keyword>
<dbReference type="SUPFAM" id="SSF54495">
    <property type="entry name" value="UBC-like"/>
    <property type="match status" value="1"/>
</dbReference>
<evidence type="ECO:0000256" key="12">
    <source>
        <dbReference type="ARBA" id="ARBA00041798"/>
    </source>
</evidence>
<dbReference type="AlphaFoldDB" id="A0A9Q1C1L4"/>
<dbReference type="Proteomes" id="UP001152320">
    <property type="component" value="Chromosome 9"/>
</dbReference>
<dbReference type="GO" id="GO:0004869">
    <property type="term" value="F:cysteine-type endopeptidase inhibitor activity"/>
    <property type="evidence" value="ECO:0007669"/>
    <property type="project" value="TreeGrafter"/>
</dbReference>
<organism evidence="16 17">
    <name type="scientific">Holothuria leucospilota</name>
    <name type="common">Black long sea cucumber</name>
    <name type="synonym">Mertensiothuria leucospilota</name>
    <dbReference type="NCBI Taxonomy" id="206669"/>
    <lineage>
        <taxon>Eukaryota</taxon>
        <taxon>Metazoa</taxon>
        <taxon>Echinodermata</taxon>
        <taxon>Eleutherozoa</taxon>
        <taxon>Echinozoa</taxon>
        <taxon>Holothuroidea</taxon>
        <taxon>Aspidochirotacea</taxon>
        <taxon>Aspidochirotida</taxon>
        <taxon>Holothuriidae</taxon>
        <taxon>Holothuria</taxon>
    </lineage>
</organism>
<dbReference type="GO" id="GO:0043066">
    <property type="term" value="P:negative regulation of apoptotic process"/>
    <property type="evidence" value="ECO:0007669"/>
    <property type="project" value="TreeGrafter"/>
</dbReference>